<dbReference type="AlphaFoldDB" id="A0A432VYG2"/>
<evidence type="ECO:0000313" key="1">
    <source>
        <dbReference type="EMBL" id="RUO21645.1"/>
    </source>
</evidence>
<dbReference type="RefSeq" id="WP_126790660.1">
    <property type="nucleotide sequence ID" value="NZ_PIPI01000001.1"/>
</dbReference>
<dbReference type="Proteomes" id="UP000288212">
    <property type="component" value="Unassembled WGS sequence"/>
</dbReference>
<accession>A0A432VYG2</accession>
<keyword evidence="2" id="KW-1185">Reference proteome</keyword>
<protein>
    <submittedName>
        <fullName evidence="1">Uncharacterized protein</fullName>
    </submittedName>
</protein>
<evidence type="ECO:0000313" key="2">
    <source>
        <dbReference type="Proteomes" id="UP000288212"/>
    </source>
</evidence>
<gene>
    <name evidence="1" type="ORF">CWE06_01980</name>
</gene>
<dbReference type="EMBL" id="PIPI01000001">
    <property type="protein sequence ID" value="RUO21645.1"/>
    <property type="molecule type" value="Genomic_DNA"/>
</dbReference>
<reference evidence="1 2" key="1">
    <citation type="journal article" date="2011" name="Front. Microbiol.">
        <title>Genomic signatures of strain selection and enhancement in Bacillus atrophaeus var. globigii, a historical biowarfare simulant.</title>
        <authorList>
            <person name="Gibbons H.S."/>
            <person name="Broomall S.M."/>
            <person name="McNew L.A."/>
            <person name="Daligault H."/>
            <person name="Chapman C."/>
            <person name="Bruce D."/>
            <person name="Karavis M."/>
            <person name="Krepps M."/>
            <person name="McGregor P.A."/>
            <person name="Hong C."/>
            <person name="Park K.H."/>
            <person name="Akmal A."/>
            <person name="Feldman A."/>
            <person name="Lin J.S."/>
            <person name="Chang W.E."/>
            <person name="Higgs B.W."/>
            <person name="Demirev P."/>
            <person name="Lindquist J."/>
            <person name="Liem A."/>
            <person name="Fochler E."/>
            <person name="Read T.D."/>
            <person name="Tapia R."/>
            <person name="Johnson S."/>
            <person name="Bishop-Lilly K.A."/>
            <person name="Detter C."/>
            <person name="Han C."/>
            <person name="Sozhamannan S."/>
            <person name="Rosenzweig C.N."/>
            <person name="Skowronski E.W."/>
        </authorList>
    </citation>
    <scope>NUCLEOTIDE SEQUENCE [LARGE SCALE GENOMIC DNA]</scope>
    <source>
        <strain evidence="1 2">AK5</strain>
    </source>
</reference>
<organism evidence="1 2">
    <name type="scientific">Aliidiomarina haloalkalitolerans</name>
    <dbReference type="NCBI Taxonomy" id="859059"/>
    <lineage>
        <taxon>Bacteria</taxon>
        <taxon>Pseudomonadati</taxon>
        <taxon>Pseudomonadota</taxon>
        <taxon>Gammaproteobacteria</taxon>
        <taxon>Alteromonadales</taxon>
        <taxon>Idiomarinaceae</taxon>
        <taxon>Aliidiomarina</taxon>
    </lineage>
</organism>
<proteinExistence type="predicted"/>
<name>A0A432VYG2_9GAMM</name>
<dbReference type="OrthoDB" id="6401366at2"/>
<sequence length="100" mass="11972">MSQFDIRPYLVSIHDMDYFEDDAELAADHLNLMLYTIEEHTADNEFWTLERREQLVLEISDMWLREPGLIEAEADELEDYITHLIQRIEQDDQILENDEG</sequence>
<comment type="caution">
    <text evidence="1">The sequence shown here is derived from an EMBL/GenBank/DDBJ whole genome shotgun (WGS) entry which is preliminary data.</text>
</comment>